<keyword evidence="4" id="KW-1185">Reference proteome</keyword>
<feature type="region of interest" description="Disordered" evidence="1">
    <location>
        <begin position="461"/>
        <end position="501"/>
    </location>
</feature>
<dbReference type="VEuPathDB" id="FungiDB:PTTG_25336"/>
<dbReference type="EMBL" id="ADAS02000003">
    <property type="protein sequence ID" value="OAV99283.1"/>
    <property type="molecule type" value="Genomic_DNA"/>
</dbReference>
<evidence type="ECO:0000256" key="1">
    <source>
        <dbReference type="SAM" id="MobiDB-lite"/>
    </source>
</evidence>
<name>A0A180H4G9_PUCT1</name>
<feature type="compositionally biased region" description="Polar residues" evidence="1">
    <location>
        <begin position="19"/>
        <end position="29"/>
    </location>
</feature>
<feature type="region of interest" description="Disordered" evidence="1">
    <location>
        <begin position="1"/>
        <end position="44"/>
    </location>
</feature>
<evidence type="ECO:0000313" key="4">
    <source>
        <dbReference type="Proteomes" id="UP000005240"/>
    </source>
</evidence>
<feature type="region of interest" description="Disordered" evidence="1">
    <location>
        <begin position="594"/>
        <end position="627"/>
    </location>
</feature>
<feature type="compositionally biased region" description="Polar residues" evidence="1">
    <location>
        <begin position="481"/>
        <end position="490"/>
    </location>
</feature>
<sequence>MPPDSPRPPRSSGTTNSPAAQETPTSQPEPSAGTIHPPAQLEPKPPQIRQYQYRWYHPPNSPFRSPTPKITFSNTGIPIFLLVTHRFLASCTVATMSNENEVTDKFFTLTSRMDPLPFANAHGEPQESYLGPSQPPDSQADACKMFYEQSIPNRDDPESIGPSPNTTRRAPPRQAAVAPVLDSRRPLAPRIINLDHHVYQLSAAGQIAQVNPWNTTAASAKPWERVVSDDKAVLKTILQHMTWPKVIEDCIDGLDKIVPLLGAHLHQMEKEKLLKWQFIIPKNEKFAKGKNVMVSSAAQLAEFVKQALASPTAQLTIKVVMQDPQKKAKAEQAARAQQDALAMSYGPDDTRLALERSQAWVAVNPLADVNEQERIRIAADLHVYITGKYGVNTESMRIKDPKNPGTSIRVTCDGLTKWSRCMLHKIPGIDQDNPPDIPEFTKDKRPVFTLAELAVKQDVRLSKHKSAASPAKLQAARASETPGQATSHSKSAAHPGTPAELLSSRKVSALSAPAAGPKTEKAGLVFTPVRVLSAGRVLPGRWVPASESKSAASAPSPGAQLLTGAGSLARAESPAKRSLGASAGPALRYDLTSFKDLGGYPEDRETSSLESEYPAAVSATHSVPSNS</sequence>
<evidence type="ECO:0000313" key="2">
    <source>
        <dbReference type="EMBL" id="OAV99283.1"/>
    </source>
</evidence>
<dbReference type="EnsemblFungi" id="PTTG_25336-t43_1">
    <property type="protein sequence ID" value="PTTG_25336-t43_1-p1"/>
    <property type="gene ID" value="PTTG_25336"/>
</dbReference>
<reference evidence="2" key="2">
    <citation type="submission" date="2016-05" db="EMBL/GenBank/DDBJ databases">
        <title>Comparative analysis highlights variable genome content of wheat rusts and divergence of the mating loci.</title>
        <authorList>
            <person name="Cuomo C.A."/>
            <person name="Bakkeren G."/>
            <person name="Szabo L."/>
            <person name="Khalil H."/>
            <person name="Joly D."/>
            <person name="Goldberg J."/>
            <person name="Young S."/>
            <person name="Zeng Q."/>
            <person name="Fellers J."/>
        </authorList>
    </citation>
    <scope>NUCLEOTIDE SEQUENCE [LARGE SCALE GENOMIC DNA]</scope>
    <source>
        <strain evidence="2">1-1 BBBD Race 1</strain>
    </source>
</reference>
<dbReference type="OrthoDB" id="2507496at2759"/>
<dbReference type="AlphaFoldDB" id="A0A180H4G9"/>
<accession>A0A180H4G9</accession>
<gene>
    <name evidence="2" type="ORF">PTTG_25336</name>
</gene>
<feature type="region of interest" description="Disordered" evidence="1">
    <location>
        <begin position="117"/>
        <end position="180"/>
    </location>
</feature>
<dbReference type="Proteomes" id="UP000005240">
    <property type="component" value="Unassembled WGS sequence"/>
</dbReference>
<reference evidence="3" key="4">
    <citation type="submission" date="2025-05" db="UniProtKB">
        <authorList>
            <consortium name="EnsemblFungi"/>
        </authorList>
    </citation>
    <scope>IDENTIFICATION</scope>
    <source>
        <strain evidence="3">isolate 1-1 / race 1 (BBBD)</strain>
    </source>
</reference>
<feature type="compositionally biased region" description="Low complexity" evidence="1">
    <location>
        <begin position="168"/>
        <end position="180"/>
    </location>
</feature>
<protein>
    <submittedName>
        <fullName evidence="2 3">Uncharacterized protein</fullName>
    </submittedName>
</protein>
<reference evidence="3 4" key="3">
    <citation type="journal article" date="2017" name="G3 (Bethesda)">
        <title>Comparative analysis highlights variable genome content of wheat rusts and divergence of the mating loci.</title>
        <authorList>
            <person name="Cuomo C.A."/>
            <person name="Bakkeren G."/>
            <person name="Khalil H.B."/>
            <person name="Panwar V."/>
            <person name="Joly D."/>
            <person name="Linning R."/>
            <person name="Sakthikumar S."/>
            <person name="Song X."/>
            <person name="Adiconis X."/>
            <person name="Fan L."/>
            <person name="Goldberg J.M."/>
            <person name="Levin J.Z."/>
            <person name="Young S."/>
            <person name="Zeng Q."/>
            <person name="Anikster Y."/>
            <person name="Bruce M."/>
            <person name="Wang M."/>
            <person name="Yin C."/>
            <person name="McCallum B."/>
            <person name="Szabo L.J."/>
            <person name="Hulbert S."/>
            <person name="Chen X."/>
            <person name="Fellers J.P."/>
        </authorList>
    </citation>
    <scope>NUCLEOTIDE SEQUENCE</scope>
    <source>
        <strain evidence="4">Isolate 1-1 / race 1 (BBBD)</strain>
        <strain evidence="3">isolate 1-1 / race 1 (BBBD)</strain>
    </source>
</reference>
<proteinExistence type="predicted"/>
<evidence type="ECO:0000313" key="3">
    <source>
        <dbReference type="EnsemblFungi" id="PTTG_25336-t43_1-p1"/>
    </source>
</evidence>
<reference evidence="2" key="1">
    <citation type="submission" date="2009-11" db="EMBL/GenBank/DDBJ databases">
        <authorList>
            <consortium name="The Broad Institute Genome Sequencing Platform"/>
            <person name="Ward D."/>
            <person name="Feldgarden M."/>
            <person name="Earl A."/>
            <person name="Young S.K."/>
            <person name="Zeng Q."/>
            <person name="Koehrsen M."/>
            <person name="Alvarado L."/>
            <person name="Berlin A."/>
            <person name="Bochicchio J."/>
            <person name="Borenstein D."/>
            <person name="Chapman S.B."/>
            <person name="Chen Z."/>
            <person name="Engels R."/>
            <person name="Freedman E."/>
            <person name="Gellesch M."/>
            <person name="Goldberg J."/>
            <person name="Griggs A."/>
            <person name="Gujja S."/>
            <person name="Heilman E."/>
            <person name="Heiman D."/>
            <person name="Hepburn T."/>
            <person name="Howarth C."/>
            <person name="Jen D."/>
            <person name="Larson L."/>
            <person name="Lewis B."/>
            <person name="Mehta T."/>
            <person name="Park D."/>
            <person name="Pearson M."/>
            <person name="Roberts A."/>
            <person name="Saif S."/>
            <person name="Shea T."/>
            <person name="Shenoy N."/>
            <person name="Sisk P."/>
            <person name="Stolte C."/>
            <person name="Sykes S."/>
            <person name="Thomson T."/>
            <person name="Walk T."/>
            <person name="White J."/>
            <person name="Yandava C."/>
            <person name="Izard J."/>
            <person name="Baranova O.V."/>
            <person name="Blanton J.M."/>
            <person name="Tanner A.C."/>
            <person name="Dewhirst F.E."/>
            <person name="Haas B."/>
            <person name="Nusbaum C."/>
            <person name="Birren B."/>
        </authorList>
    </citation>
    <scope>NUCLEOTIDE SEQUENCE [LARGE SCALE GENOMIC DNA]</scope>
    <source>
        <strain evidence="2">1-1 BBBD Race 1</strain>
    </source>
</reference>
<organism evidence="2">
    <name type="scientific">Puccinia triticina (isolate 1-1 / race 1 (BBBD))</name>
    <name type="common">Brown leaf rust fungus</name>
    <dbReference type="NCBI Taxonomy" id="630390"/>
    <lineage>
        <taxon>Eukaryota</taxon>
        <taxon>Fungi</taxon>
        <taxon>Dikarya</taxon>
        <taxon>Basidiomycota</taxon>
        <taxon>Pucciniomycotina</taxon>
        <taxon>Pucciniomycetes</taxon>
        <taxon>Pucciniales</taxon>
        <taxon>Pucciniaceae</taxon>
        <taxon>Puccinia</taxon>
    </lineage>
</organism>